<organism evidence="2 3">
    <name type="scientific">Punica granatum</name>
    <name type="common">Pomegranate</name>
    <dbReference type="NCBI Taxonomy" id="22663"/>
    <lineage>
        <taxon>Eukaryota</taxon>
        <taxon>Viridiplantae</taxon>
        <taxon>Streptophyta</taxon>
        <taxon>Embryophyta</taxon>
        <taxon>Tracheophyta</taxon>
        <taxon>Spermatophyta</taxon>
        <taxon>Magnoliopsida</taxon>
        <taxon>eudicotyledons</taxon>
        <taxon>Gunneridae</taxon>
        <taxon>Pentapetalae</taxon>
        <taxon>rosids</taxon>
        <taxon>malvids</taxon>
        <taxon>Myrtales</taxon>
        <taxon>Lythraceae</taxon>
        <taxon>Punica</taxon>
    </lineage>
</organism>
<keyword evidence="2" id="KW-1185">Reference proteome</keyword>
<protein>
    <submittedName>
        <fullName evidence="3">Actin-binding protein-like</fullName>
    </submittedName>
</protein>
<dbReference type="RefSeq" id="XP_031398866.1">
    <property type="nucleotide sequence ID" value="XM_031543006.1"/>
</dbReference>
<feature type="region of interest" description="Disordered" evidence="1">
    <location>
        <begin position="166"/>
        <end position="233"/>
    </location>
</feature>
<feature type="compositionally biased region" description="Low complexity" evidence="1">
    <location>
        <begin position="50"/>
        <end position="59"/>
    </location>
</feature>
<feature type="compositionally biased region" description="Basic residues" evidence="1">
    <location>
        <begin position="75"/>
        <end position="91"/>
    </location>
</feature>
<feature type="compositionally biased region" description="Basic and acidic residues" evidence="1">
    <location>
        <begin position="328"/>
        <end position="338"/>
    </location>
</feature>
<feature type="compositionally biased region" description="Basic and acidic residues" evidence="1">
    <location>
        <begin position="281"/>
        <end position="298"/>
    </location>
</feature>
<dbReference type="AlphaFoldDB" id="A0A6P8E0A2"/>
<dbReference type="PANTHER" id="PTHR33448:SF10">
    <property type="entry name" value="PROTAMINE P1 FAMILY PROTEIN"/>
    <property type="match status" value="1"/>
</dbReference>
<reference evidence="3" key="2">
    <citation type="submission" date="2025-08" db="UniProtKB">
        <authorList>
            <consortium name="RefSeq"/>
        </authorList>
    </citation>
    <scope>IDENTIFICATION</scope>
    <source>
        <tissue evidence="3">Leaf</tissue>
    </source>
</reference>
<feature type="compositionally biased region" description="Acidic residues" evidence="1">
    <location>
        <begin position="299"/>
        <end position="312"/>
    </location>
</feature>
<sequence>MKLSAKPISSPGRSDKFPPPLMRFLRSNVGSRSRGRSRASPMFLRKAQKSSSASVAAESTQEPSSPKVTCMGQVRVRRSKNKKPQAARKARRGVDDDRPGSSTGTTTTTWCAWISQALLCHRPGRKRWCRRSRSRSGSRGEVRRASFTRAWRDCSAVFHMAGCRRREPKTMEEDSPSSKVDTEPRFRNNSVRSELGVGNLDLKSEEEEGDEEVEARARTYKASSSPCSPPKNALLLTRCRSAPYRSSSLACRFWGSPLNGPDSEDAQRPQQNGGEEPAGEEEPKPLLRSEGEARVHPADEEEEEEEDNDDEEKERFLKREITVSVAEKMAKPAKAEENKPEEEEGLRPPPPPRLTRCKSEPAITAAQKVGFR</sequence>
<feature type="compositionally biased region" description="Acidic residues" evidence="1">
    <location>
        <begin position="204"/>
        <end position="213"/>
    </location>
</feature>
<feature type="region of interest" description="Disordered" evidence="1">
    <location>
        <begin position="1"/>
        <end position="106"/>
    </location>
</feature>
<dbReference type="PANTHER" id="PTHR33448">
    <property type="entry name" value="CHLOROPLAST PROTEIN HCF243-RELATED"/>
    <property type="match status" value="1"/>
</dbReference>
<evidence type="ECO:0000313" key="3">
    <source>
        <dbReference type="RefSeq" id="XP_031398866.1"/>
    </source>
</evidence>
<evidence type="ECO:0000313" key="2">
    <source>
        <dbReference type="Proteomes" id="UP000515151"/>
    </source>
</evidence>
<feature type="region of interest" description="Disordered" evidence="1">
    <location>
        <begin position="259"/>
        <end position="372"/>
    </location>
</feature>
<dbReference type="OrthoDB" id="785861at2759"/>
<name>A0A6P8E0A2_PUNGR</name>
<reference evidence="2" key="1">
    <citation type="journal article" date="2020" name="Plant Biotechnol. J.">
        <title>The pomegranate (Punica granatum L.) draft genome dissects genetic divergence between soft- and hard-seeded cultivars.</title>
        <authorList>
            <person name="Luo X."/>
            <person name="Li H."/>
            <person name="Wu Z."/>
            <person name="Yao W."/>
            <person name="Zhao P."/>
            <person name="Cao D."/>
            <person name="Yu H."/>
            <person name="Li K."/>
            <person name="Poudel K."/>
            <person name="Zhao D."/>
            <person name="Zhang F."/>
            <person name="Xia X."/>
            <person name="Chen L."/>
            <person name="Wang Q."/>
            <person name="Jing D."/>
            <person name="Cao S."/>
        </authorList>
    </citation>
    <scope>NUCLEOTIDE SEQUENCE [LARGE SCALE GENOMIC DNA]</scope>
    <source>
        <strain evidence="2">cv. Tunisia</strain>
    </source>
</reference>
<gene>
    <name evidence="3" type="primary">LOC116209380</name>
</gene>
<evidence type="ECO:0000256" key="1">
    <source>
        <dbReference type="SAM" id="MobiDB-lite"/>
    </source>
</evidence>
<dbReference type="GeneID" id="116209380"/>
<accession>A0A6P8E0A2</accession>
<dbReference type="Proteomes" id="UP000515151">
    <property type="component" value="Chromosome 5"/>
</dbReference>
<proteinExistence type="predicted"/>